<dbReference type="InterPro" id="IPR023631">
    <property type="entry name" value="Amidase_dom"/>
</dbReference>
<accession>A0A6A6X4D8</accession>
<evidence type="ECO:0000313" key="3">
    <source>
        <dbReference type="Proteomes" id="UP000799757"/>
    </source>
</evidence>
<name>A0A6A6X4D8_9PLEO</name>
<sequence length="180" mass="19019">MEIAADLDSERLSGCIRGPLHGIPIIVKDNIATFDKMNTTAGSWALLGAKVPRDSTVAQKLRAAGAIILGKANLSQWADWRSRNSTNGWSAIGGQVYGPYYPSQDPNGSSSGSAVASALGLALGCLGTETDGSIMSPSSLENLVSIKPSVGLTSRHLVIPRSLMDHRYNPILVAENEVMR</sequence>
<dbReference type="SUPFAM" id="SSF75304">
    <property type="entry name" value="Amidase signature (AS) enzymes"/>
    <property type="match status" value="1"/>
</dbReference>
<dbReference type="EMBL" id="MU002033">
    <property type="protein sequence ID" value="KAF2791179.1"/>
    <property type="molecule type" value="Genomic_DNA"/>
</dbReference>
<dbReference type="Proteomes" id="UP000799757">
    <property type="component" value="Unassembled WGS sequence"/>
</dbReference>
<dbReference type="InterPro" id="IPR036928">
    <property type="entry name" value="AS_sf"/>
</dbReference>
<dbReference type="AlphaFoldDB" id="A0A6A6X4D8"/>
<protein>
    <submittedName>
        <fullName evidence="2">Amidase signature enzyme</fullName>
    </submittedName>
</protein>
<reference evidence="2" key="1">
    <citation type="journal article" date="2020" name="Stud. Mycol.">
        <title>101 Dothideomycetes genomes: a test case for predicting lifestyles and emergence of pathogens.</title>
        <authorList>
            <person name="Haridas S."/>
            <person name="Albert R."/>
            <person name="Binder M."/>
            <person name="Bloem J."/>
            <person name="Labutti K."/>
            <person name="Salamov A."/>
            <person name="Andreopoulos B."/>
            <person name="Baker S."/>
            <person name="Barry K."/>
            <person name="Bills G."/>
            <person name="Bluhm B."/>
            <person name="Cannon C."/>
            <person name="Castanera R."/>
            <person name="Culley D."/>
            <person name="Daum C."/>
            <person name="Ezra D."/>
            <person name="Gonzalez J."/>
            <person name="Henrissat B."/>
            <person name="Kuo A."/>
            <person name="Liang C."/>
            <person name="Lipzen A."/>
            <person name="Lutzoni F."/>
            <person name="Magnuson J."/>
            <person name="Mondo S."/>
            <person name="Nolan M."/>
            <person name="Ohm R."/>
            <person name="Pangilinan J."/>
            <person name="Park H.-J."/>
            <person name="Ramirez L."/>
            <person name="Alfaro M."/>
            <person name="Sun H."/>
            <person name="Tritt A."/>
            <person name="Yoshinaga Y."/>
            <person name="Zwiers L.-H."/>
            <person name="Turgeon B."/>
            <person name="Goodwin S."/>
            <person name="Spatafora J."/>
            <person name="Crous P."/>
            <person name="Grigoriev I."/>
        </authorList>
    </citation>
    <scope>NUCLEOTIDE SEQUENCE</scope>
    <source>
        <strain evidence="2">CBS 109.77</strain>
    </source>
</reference>
<evidence type="ECO:0000313" key="2">
    <source>
        <dbReference type="EMBL" id="KAF2791179.1"/>
    </source>
</evidence>
<evidence type="ECO:0000259" key="1">
    <source>
        <dbReference type="Pfam" id="PF01425"/>
    </source>
</evidence>
<organism evidence="2 3">
    <name type="scientific">Melanomma pulvis-pyrius CBS 109.77</name>
    <dbReference type="NCBI Taxonomy" id="1314802"/>
    <lineage>
        <taxon>Eukaryota</taxon>
        <taxon>Fungi</taxon>
        <taxon>Dikarya</taxon>
        <taxon>Ascomycota</taxon>
        <taxon>Pezizomycotina</taxon>
        <taxon>Dothideomycetes</taxon>
        <taxon>Pleosporomycetidae</taxon>
        <taxon>Pleosporales</taxon>
        <taxon>Melanommataceae</taxon>
        <taxon>Melanomma</taxon>
    </lineage>
</organism>
<feature type="domain" description="Amidase" evidence="1">
    <location>
        <begin position="2"/>
        <end position="163"/>
    </location>
</feature>
<dbReference type="OrthoDB" id="566138at2759"/>
<dbReference type="Pfam" id="PF01425">
    <property type="entry name" value="Amidase"/>
    <property type="match status" value="1"/>
</dbReference>
<proteinExistence type="predicted"/>
<dbReference type="Gene3D" id="3.90.1300.10">
    <property type="entry name" value="Amidase signature (AS) domain"/>
    <property type="match status" value="1"/>
</dbReference>
<keyword evidence="3" id="KW-1185">Reference proteome</keyword>
<dbReference type="PANTHER" id="PTHR42678">
    <property type="entry name" value="AMIDASE"/>
    <property type="match status" value="1"/>
</dbReference>
<dbReference type="PANTHER" id="PTHR42678:SF34">
    <property type="entry name" value="OS04G0183300 PROTEIN"/>
    <property type="match status" value="1"/>
</dbReference>
<gene>
    <name evidence="2" type="ORF">K505DRAFT_281209</name>
</gene>